<dbReference type="Proteomes" id="UP000015347">
    <property type="component" value="Unassembled WGS sequence"/>
</dbReference>
<evidence type="ECO:0000313" key="3">
    <source>
        <dbReference type="Proteomes" id="UP000015347"/>
    </source>
</evidence>
<dbReference type="EMBL" id="APVH01000067">
    <property type="protein sequence ID" value="EPX75799.1"/>
    <property type="molecule type" value="Genomic_DNA"/>
</dbReference>
<keyword evidence="3" id="KW-1185">Reference proteome</keyword>
<dbReference type="SUPFAM" id="SSF143120">
    <property type="entry name" value="YefM-like"/>
    <property type="match status" value="1"/>
</dbReference>
<proteinExistence type="inferred from homology"/>
<protein>
    <recommendedName>
        <fullName evidence="4">Antitoxin</fullName>
    </recommendedName>
</protein>
<dbReference type="InterPro" id="IPR036165">
    <property type="entry name" value="YefM-like_sf"/>
</dbReference>
<evidence type="ECO:0000313" key="2">
    <source>
        <dbReference type="EMBL" id="EPX75799.1"/>
    </source>
</evidence>
<evidence type="ECO:0008006" key="4">
    <source>
        <dbReference type="Google" id="ProtNLM"/>
    </source>
</evidence>
<dbReference type="HOGENOM" id="CLU_2425197_0_0_5"/>
<evidence type="ECO:0000256" key="1">
    <source>
        <dbReference type="ARBA" id="ARBA00009981"/>
    </source>
</evidence>
<dbReference type="RefSeq" id="WP_020043606.1">
    <property type="nucleotide sequence ID" value="NZ_KE557288.1"/>
</dbReference>
<dbReference type="AlphaFoldDB" id="S9RP61"/>
<organism evidence="2 3">
    <name type="scientific">Salipiger mucosus DSM 16094</name>
    <dbReference type="NCBI Taxonomy" id="1123237"/>
    <lineage>
        <taxon>Bacteria</taxon>
        <taxon>Pseudomonadati</taxon>
        <taxon>Pseudomonadota</taxon>
        <taxon>Alphaproteobacteria</taxon>
        <taxon>Rhodobacterales</taxon>
        <taxon>Roseobacteraceae</taxon>
        <taxon>Salipiger</taxon>
    </lineage>
</organism>
<comment type="similarity">
    <text evidence="1">Belongs to the phD/YefM antitoxin family.</text>
</comment>
<dbReference type="OrthoDB" id="7747634at2"/>
<comment type="caution">
    <text evidence="2">The sequence shown here is derived from an EMBL/GenBank/DDBJ whole genome shotgun (WGS) entry which is preliminary data.</text>
</comment>
<gene>
    <name evidence="2" type="ORF">Salmuc_05311</name>
</gene>
<sequence>MYDFDPTPLETVNSERLRANLRLYLDMVQMREQRLAIVRRGREVAGLVPIHEARALWTLARRSEDERERRMRARLDRERALQQAIREERAR</sequence>
<accession>S9RP61</accession>
<reference evidence="3" key="1">
    <citation type="journal article" date="2014" name="Stand. Genomic Sci.">
        <title>Genome sequence of the exopolysaccharide-producing Salipiger mucosus type strain (DSM 16094(T)), a moderately halophilic member of the Roseobacter clade.</title>
        <authorList>
            <person name="Riedel T."/>
            <person name="Spring S."/>
            <person name="Fiebig A."/>
            <person name="Petersen J."/>
            <person name="Kyrpides N.C."/>
            <person name="Goker M."/>
            <person name="Klenk H.P."/>
        </authorList>
    </citation>
    <scope>NUCLEOTIDE SEQUENCE [LARGE SCALE GENOMIC DNA]</scope>
    <source>
        <strain evidence="3">DSM 16094</strain>
    </source>
</reference>
<name>S9RP61_9RHOB</name>